<evidence type="ECO:0000259" key="4">
    <source>
        <dbReference type="PROSITE" id="PS50158"/>
    </source>
</evidence>
<dbReference type="InterPro" id="IPR025724">
    <property type="entry name" value="GAG-pre-integrase_dom"/>
</dbReference>
<evidence type="ECO:0008006" key="8">
    <source>
        <dbReference type="Google" id="ProtNLM"/>
    </source>
</evidence>
<dbReference type="SUPFAM" id="SSF53098">
    <property type="entry name" value="Ribonuclease H-like"/>
    <property type="match status" value="1"/>
</dbReference>
<dbReference type="Pfam" id="PF00098">
    <property type="entry name" value="zf-CCHC"/>
    <property type="match status" value="1"/>
</dbReference>
<dbReference type="InterPro" id="IPR001878">
    <property type="entry name" value="Znf_CCHC"/>
</dbReference>
<dbReference type="Proteomes" id="UP000005238">
    <property type="component" value="Unassembled WGS sequence"/>
</dbReference>
<dbReference type="PANTHER" id="PTHR42648:SF28">
    <property type="entry name" value="TRANSPOSON-ENCODED PROTEIN WITH RIBONUCLEASE H-LIKE AND RETROVIRUS ZINC FINGER-LIKE DOMAINS"/>
    <property type="match status" value="1"/>
</dbReference>
<dbReference type="InterPro" id="IPR057670">
    <property type="entry name" value="SH3_retrovirus"/>
</dbReference>
<dbReference type="HOGENOM" id="CLU_001650_11_7_1"/>
<dbReference type="AlphaFoldDB" id="H3GP57"/>
<reference evidence="6" key="2">
    <citation type="submission" date="2015-06" db="UniProtKB">
        <authorList>
            <consortium name="EnsemblProtists"/>
        </authorList>
    </citation>
    <scope>IDENTIFICATION</scope>
    <source>
        <strain evidence="6">Pr102</strain>
    </source>
</reference>
<evidence type="ECO:0000259" key="5">
    <source>
        <dbReference type="PROSITE" id="PS50994"/>
    </source>
</evidence>
<dbReference type="InterPro" id="IPR036397">
    <property type="entry name" value="RNaseH_sf"/>
</dbReference>
<dbReference type="PROSITE" id="PS50158">
    <property type="entry name" value="ZF_CCHC"/>
    <property type="match status" value="1"/>
</dbReference>
<sequence length="742" mass="82974">MEPFDGSNYTLWSYKMKMYLMSKGLWEAVEGKAEATSSKEQQAHAAIVLNLNDSQLMHVVTAKSAKEAWDKLEKFHRAQDVANRLWLKEKFSSFKYTMSSVSKHVTELEQLVLEMKSAGCEPSDEDVCATLLRSLPASYESLVQAFRMSMTELKLTDLVGKLIAEEVRQKDSTRIEEATALLANKGYAKDTKKKQQGGRRKPSGACFNCGKMGHYARDCRSQASPENEVLDESNVAFNVTEMFASESWVMDSGASTHMCKTREAFKDYTPMTKSYSVASAKSSAKLKVLGHGTVQLRVWSGRSWINARLENALHVQDLSKNLFSLTAATAHGVTVIMTQDKCVIKRGDVSVATGRNIGKLMYLNTDAGEECHIVEEDVGLWHRRLGHASFQILNDMIKDGRISGTPAEKGNVCGVCATTKQVRKTFHSNKGELEARESKRTDDIVCSDVLGPITPASKSGYKYIVTFIMMKGRYVTIYPLRMKSEVHDAFAKFLKEIKVTAGLTVKILRSDNGGEYRIANMDALCDAKTIKQEFTVPYNPQQNGMSERMNRTLVEMTRCMLKESGLDKSYWCEAIMTATDIRNVLPNTSNPHASPFEMVFKRKPRLDHMRVFGSECYANVTKEKRKKLDDSGVKCYFLGYAKQSKAYRLLNASDGSIVVSRSITFAEHSSDKVATEKGDVIDIIDEDDDKDTQDEQGVDDGFRTPTMESQQEPQQSEHAGPTHAVPTRGSSTPGRDGQEEWM</sequence>
<dbReference type="GO" id="GO:0015074">
    <property type="term" value="P:DNA integration"/>
    <property type="evidence" value="ECO:0007669"/>
    <property type="project" value="InterPro"/>
</dbReference>
<dbReference type="PANTHER" id="PTHR42648">
    <property type="entry name" value="TRANSPOSASE, PUTATIVE-RELATED"/>
    <property type="match status" value="1"/>
</dbReference>
<dbReference type="OMA" id="FAGENYN"/>
<organism evidence="6 7">
    <name type="scientific">Phytophthora ramorum</name>
    <name type="common">Sudden oak death agent</name>
    <dbReference type="NCBI Taxonomy" id="164328"/>
    <lineage>
        <taxon>Eukaryota</taxon>
        <taxon>Sar</taxon>
        <taxon>Stramenopiles</taxon>
        <taxon>Oomycota</taxon>
        <taxon>Peronosporomycetes</taxon>
        <taxon>Peronosporales</taxon>
        <taxon>Peronosporaceae</taxon>
        <taxon>Phytophthora</taxon>
    </lineage>
</organism>
<name>H3GP57_PHYRM</name>
<keyword evidence="1" id="KW-0645">Protease</keyword>
<feature type="region of interest" description="Disordered" evidence="3">
    <location>
        <begin position="677"/>
        <end position="742"/>
    </location>
</feature>
<dbReference type="SUPFAM" id="SSF57756">
    <property type="entry name" value="Retrovirus zinc finger-like domains"/>
    <property type="match status" value="1"/>
</dbReference>
<dbReference type="GO" id="GO:0003676">
    <property type="term" value="F:nucleic acid binding"/>
    <property type="evidence" value="ECO:0007669"/>
    <property type="project" value="InterPro"/>
</dbReference>
<feature type="domain" description="CCHC-type" evidence="4">
    <location>
        <begin position="206"/>
        <end position="221"/>
    </location>
</feature>
<dbReference type="Pfam" id="PF13976">
    <property type="entry name" value="gag_pre-integrs"/>
    <property type="match status" value="1"/>
</dbReference>
<feature type="compositionally biased region" description="Polar residues" evidence="3">
    <location>
        <begin position="706"/>
        <end position="717"/>
    </location>
</feature>
<keyword evidence="1" id="KW-0378">Hydrolase</keyword>
<dbReference type="InterPro" id="IPR054722">
    <property type="entry name" value="PolX-like_BBD"/>
</dbReference>
<dbReference type="Gene3D" id="3.30.420.10">
    <property type="entry name" value="Ribonuclease H-like superfamily/Ribonuclease H"/>
    <property type="match status" value="1"/>
</dbReference>
<evidence type="ECO:0000256" key="2">
    <source>
        <dbReference type="PROSITE-ProRule" id="PRU00047"/>
    </source>
</evidence>
<protein>
    <recommendedName>
        <fullName evidence="8">CCHC-type domain-containing protein</fullName>
    </recommendedName>
</protein>
<dbReference type="InterPro" id="IPR039537">
    <property type="entry name" value="Retrotran_Ty1/copia-like"/>
</dbReference>
<keyword evidence="7" id="KW-1185">Reference proteome</keyword>
<evidence type="ECO:0000256" key="1">
    <source>
        <dbReference type="ARBA" id="ARBA00022670"/>
    </source>
</evidence>
<dbReference type="InterPro" id="IPR036875">
    <property type="entry name" value="Znf_CCHC_sf"/>
</dbReference>
<dbReference type="Pfam" id="PF14223">
    <property type="entry name" value="Retrotran_gag_2"/>
    <property type="match status" value="1"/>
</dbReference>
<keyword evidence="2" id="KW-0863">Zinc-finger</keyword>
<reference evidence="7" key="1">
    <citation type="journal article" date="2006" name="Science">
        <title>Phytophthora genome sequences uncover evolutionary origins and mechanisms of pathogenesis.</title>
        <authorList>
            <person name="Tyler B.M."/>
            <person name="Tripathy S."/>
            <person name="Zhang X."/>
            <person name="Dehal P."/>
            <person name="Jiang R.H."/>
            <person name="Aerts A."/>
            <person name="Arredondo F.D."/>
            <person name="Baxter L."/>
            <person name="Bensasson D."/>
            <person name="Beynon J.L."/>
            <person name="Chapman J."/>
            <person name="Damasceno C.M."/>
            <person name="Dorrance A.E."/>
            <person name="Dou D."/>
            <person name="Dickerman A.W."/>
            <person name="Dubchak I.L."/>
            <person name="Garbelotto M."/>
            <person name="Gijzen M."/>
            <person name="Gordon S.G."/>
            <person name="Govers F."/>
            <person name="Grunwald N.J."/>
            <person name="Huang W."/>
            <person name="Ivors K.L."/>
            <person name="Jones R.W."/>
            <person name="Kamoun S."/>
            <person name="Krampis K."/>
            <person name="Lamour K.H."/>
            <person name="Lee M.K."/>
            <person name="McDonald W.H."/>
            <person name="Medina M."/>
            <person name="Meijer H.J."/>
            <person name="Nordberg E.K."/>
            <person name="Maclean D.J."/>
            <person name="Ospina-Giraldo M.D."/>
            <person name="Morris P.F."/>
            <person name="Phuntumart V."/>
            <person name="Putnam N.H."/>
            <person name="Rash S."/>
            <person name="Rose J.K."/>
            <person name="Sakihama Y."/>
            <person name="Salamov A.A."/>
            <person name="Savidor A."/>
            <person name="Scheuring C.F."/>
            <person name="Smith B.M."/>
            <person name="Sobral B.W."/>
            <person name="Terry A."/>
            <person name="Torto-Alalibo T.A."/>
            <person name="Win J."/>
            <person name="Xu Z."/>
            <person name="Zhang H."/>
            <person name="Grigoriev I.V."/>
            <person name="Rokhsar D.S."/>
            <person name="Boore J.L."/>
        </authorList>
    </citation>
    <scope>NUCLEOTIDE SEQUENCE [LARGE SCALE GENOMIC DNA]</scope>
    <source>
        <strain evidence="7">Pr102</strain>
    </source>
</reference>
<dbReference type="GO" id="GO:0008270">
    <property type="term" value="F:zinc ion binding"/>
    <property type="evidence" value="ECO:0007669"/>
    <property type="project" value="UniProtKB-KW"/>
</dbReference>
<feature type="compositionally biased region" description="Acidic residues" evidence="3">
    <location>
        <begin position="682"/>
        <end position="698"/>
    </location>
</feature>
<proteinExistence type="predicted"/>
<evidence type="ECO:0000313" key="6">
    <source>
        <dbReference type="EnsemblProtists" id="Phyra78451"/>
    </source>
</evidence>
<accession>H3GP57</accession>
<dbReference type="eggNOG" id="KOG0017">
    <property type="taxonomic scope" value="Eukaryota"/>
</dbReference>
<feature type="domain" description="Integrase catalytic" evidence="5">
    <location>
        <begin position="437"/>
        <end position="603"/>
    </location>
</feature>
<keyword evidence="2" id="KW-0862">Zinc</keyword>
<evidence type="ECO:0000313" key="7">
    <source>
        <dbReference type="Proteomes" id="UP000005238"/>
    </source>
</evidence>
<dbReference type="SMART" id="SM00343">
    <property type="entry name" value="ZnF_C2HC"/>
    <property type="match status" value="1"/>
</dbReference>
<dbReference type="Pfam" id="PF22936">
    <property type="entry name" value="Pol_BBD"/>
    <property type="match status" value="1"/>
</dbReference>
<dbReference type="GO" id="GO:0008233">
    <property type="term" value="F:peptidase activity"/>
    <property type="evidence" value="ECO:0007669"/>
    <property type="project" value="UniProtKB-KW"/>
</dbReference>
<dbReference type="InParanoid" id="H3GP57"/>
<dbReference type="EnsemblProtists" id="Phyra78451">
    <property type="protein sequence ID" value="Phyra78451"/>
    <property type="gene ID" value="Phyra78451"/>
</dbReference>
<dbReference type="Pfam" id="PF25597">
    <property type="entry name" value="SH3_retrovirus"/>
    <property type="match status" value="1"/>
</dbReference>
<evidence type="ECO:0000256" key="3">
    <source>
        <dbReference type="SAM" id="MobiDB-lite"/>
    </source>
</evidence>
<dbReference type="VEuPathDB" id="FungiDB:KRP23_14728"/>
<dbReference type="EMBL" id="DS566029">
    <property type="status" value="NOT_ANNOTATED_CDS"/>
    <property type="molecule type" value="Genomic_DNA"/>
</dbReference>
<dbReference type="PROSITE" id="PS50994">
    <property type="entry name" value="INTEGRASE"/>
    <property type="match status" value="1"/>
</dbReference>
<dbReference type="Gene3D" id="4.10.60.10">
    <property type="entry name" value="Zinc finger, CCHC-type"/>
    <property type="match status" value="1"/>
</dbReference>
<keyword evidence="2" id="KW-0479">Metal-binding</keyword>
<dbReference type="Pfam" id="PF00665">
    <property type="entry name" value="rve"/>
    <property type="match status" value="1"/>
</dbReference>
<dbReference type="InterPro" id="IPR012337">
    <property type="entry name" value="RNaseH-like_sf"/>
</dbReference>
<dbReference type="InterPro" id="IPR001584">
    <property type="entry name" value="Integrase_cat-core"/>
</dbReference>
<dbReference type="GO" id="GO:0006508">
    <property type="term" value="P:proteolysis"/>
    <property type="evidence" value="ECO:0007669"/>
    <property type="project" value="UniProtKB-KW"/>
</dbReference>